<dbReference type="PANTHER" id="PTHR30451">
    <property type="entry name" value="OUTER MEMBRANE USHER PROTEIN"/>
    <property type="match status" value="1"/>
</dbReference>
<dbReference type="InterPro" id="IPR025885">
    <property type="entry name" value="PapC_N"/>
</dbReference>
<feature type="domain" description="PapC N-terminal" evidence="13">
    <location>
        <begin position="38"/>
        <end position="182"/>
    </location>
</feature>
<dbReference type="Pfam" id="PF00577">
    <property type="entry name" value="Usher"/>
    <property type="match status" value="1"/>
</dbReference>
<evidence type="ECO:0000256" key="6">
    <source>
        <dbReference type="ARBA" id="ARBA00022692"/>
    </source>
</evidence>
<organism evidence="14 15">
    <name type="scientific">Providencia sneebia DSM 19967</name>
    <dbReference type="NCBI Taxonomy" id="1141660"/>
    <lineage>
        <taxon>Bacteria</taxon>
        <taxon>Pseudomonadati</taxon>
        <taxon>Pseudomonadota</taxon>
        <taxon>Gammaproteobacteria</taxon>
        <taxon>Enterobacterales</taxon>
        <taxon>Morganellaceae</taxon>
        <taxon>Providencia</taxon>
    </lineage>
</organism>
<evidence type="ECO:0000256" key="1">
    <source>
        <dbReference type="ARBA" id="ARBA00004571"/>
    </source>
</evidence>
<dbReference type="PROSITE" id="PS01151">
    <property type="entry name" value="FIMBRIAL_USHER"/>
    <property type="match status" value="1"/>
</dbReference>
<dbReference type="Gene3D" id="3.10.20.410">
    <property type="match status" value="1"/>
</dbReference>
<evidence type="ECO:0000259" key="13">
    <source>
        <dbReference type="Pfam" id="PF13954"/>
    </source>
</evidence>
<dbReference type="Gene3D" id="2.60.40.3110">
    <property type="match status" value="1"/>
</dbReference>
<keyword evidence="15" id="KW-1185">Reference proteome</keyword>
<dbReference type="InterPro" id="IPR043142">
    <property type="entry name" value="PapC-like_C_sf"/>
</dbReference>
<reference evidence="14 15" key="1">
    <citation type="journal article" date="2012" name="BMC Genomics">
        <title>Comparative genomics of bacteria in the genus Providencia isolated from wild Drosophila melanogaster.</title>
        <authorList>
            <person name="Galac M.R."/>
            <person name="Lazzaro B.P."/>
        </authorList>
    </citation>
    <scope>NUCLEOTIDE SEQUENCE [LARGE SCALE GENOMIC DNA]</scope>
    <source>
        <strain evidence="14 15">DSM 19967</strain>
    </source>
</reference>
<name>K8WXP3_9GAMM</name>
<comment type="subcellular location">
    <subcellularLocation>
        <location evidence="1 10">Cell outer membrane</location>
        <topology evidence="1 10">Multi-pass membrane protein</topology>
    </subcellularLocation>
</comment>
<evidence type="ECO:0000256" key="7">
    <source>
        <dbReference type="ARBA" id="ARBA00022729"/>
    </source>
</evidence>
<keyword evidence="4" id="KW-1134">Transmembrane beta strand</keyword>
<dbReference type="InterPro" id="IPR025949">
    <property type="entry name" value="PapC-like_C"/>
</dbReference>
<dbReference type="FunFam" id="2.60.40.3110:FF:000001">
    <property type="entry name" value="Putative fimbrial outer membrane usher"/>
    <property type="match status" value="1"/>
</dbReference>
<dbReference type="Gene3D" id="2.60.40.2070">
    <property type="match status" value="1"/>
</dbReference>
<keyword evidence="7" id="KW-0732">Signal</keyword>
<dbReference type="Pfam" id="PF13954">
    <property type="entry name" value="PapC_N"/>
    <property type="match status" value="1"/>
</dbReference>
<keyword evidence="5 10" id="KW-1029">Fimbrium biogenesis</keyword>
<dbReference type="AlphaFoldDB" id="K8WXP3"/>
<keyword evidence="3 10" id="KW-0813">Transport</keyword>
<dbReference type="PROSITE" id="PS51257">
    <property type="entry name" value="PROKAR_LIPOPROTEIN"/>
    <property type="match status" value="1"/>
</dbReference>
<evidence type="ECO:0000256" key="2">
    <source>
        <dbReference type="ARBA" id="ARBA00008064"/>
    </source>
</evidence>
<evidence type="ECO:0000313" key="14">
    <source>
        <dbReference type="EMBL" id="EKT60975.1"/>
    </source>
</evidence>
<keyword evidence="8 10" id="KW-0472">Membrane</keyword>
<evidence type="ECO:0000313" key="15">
    <source>
        <dbReference type="Proteomes" id="UP000010290"/>
    </source>
</evidence>
<dbReference type="InterPro" id="IPR000015">
    <property type="entry name" value="Fimb_usher"/>
</dbReference>
<feature type="domain" description="PapC-like C-terminal" evidence="12">
    <location>
        <begin position="777"/>
        <end position="839"/>
    </location>
</feature>
<keyword evidence="6 10" id="KW-0812">Transmembrane</keyword>
<comment type="similarity">
    <text evidence="2 10">Belongs to the fimbrial export usher family.</text>
</comment>
<dbReference type="SUPFAM" id="SSF141729">
    <property type="entry name" value="FimD N-terminal domain-like"/>
    <property type="match status" value="1"/>
</dbReference>
<dbReference type="InterPro" id="IPR042186">
    <property type="entry name" value="FimD_plug_dom"/>
</dbReference>
<dbReference type="PATRIC" id="fig|1141660.3.peg.558"/>
<keyword evidence="9 10" id="KW-0998">Cell outer membrane</keyword>
<dbReference type="GO" id="GO:0015473">
    <property type="term" value="F:fimbrial usher porin activity"/>
    <property type="evidence" value="ECO:0007669"/>
    <property type="project" value="InterPro"/>
</dbReference>
<keyword evidence="11" id="KW-1133">Transmembrane helix</keyword>
<dbReference type="GO" id="GO:0009279">
    <property type="term" value="C:cell outer membrane"/>
    <property type="evidence" value="ECO:0007669"/>
    <property type="project" value="UniProtKB-SubCell"/>
</dbReference>
<evidence type="ECO:0000256" key="10">
    <source>
        <dbReference type="RuleBase" id="RU003884"/>
    </source>
</evidence>
<evidence type="ECO:0000259" key="12">
    <source>
        <dbReference type="Pfam" id="PF13953"/>
    </source>
</evidence>
<dbReference type="OrthoDB" id="6554712at2"/>
<comment type="caution">
    <text evidence="14">The sequence shown here is derived from an EMBL/GenBank/DDBJ whole genome shotgun (WGS) entry which is preliminary data.</text>
</comment>
<proteinExistence type="inferred from homology"/>
<dbReference type="Pfam" id="PF13953">
    <property type="entry name" value="PapC_C"/>
    <property type="match status" value="1"/>
</dbReference>
<evidence type="ECO:0000256" key="3">
    <source>
        <dbReference type="ARBA" id="ARBA00022448"/>
    </source>
</evidence>
<evidence type="ECO:0000256" key="11">
    <source>
        <dbReference type="SAM" id="Phobius"/>
    </source>
</evidence>
<dbReference type="InterPro" id="IPR018030">
    <property type="entry name" value="Fimbrial_membr_usher_CS"/>
</dbReference>
<gene>
    <name evidence="14" type="ORF">OO7_02771</name>
</gene>
<evidence type="ECO:0000256" key="4">
    <source>
        <dbReference type="ARBA" id="ARBA00022452"/>
    </source>
</evidence>
<dbReference type="GO" id="GO:0009297">
    <property type="term" value="P:pilus assembly"/>
    <property type="evidence" value="ECO:0007669"/>
    <property type="project" value="InterPro"/>
</dbReference>
<sequence length="860" mass="94894">MISTNNRYKIYKNKYVFITSYVIFISCMPMLGHSKEYHFDTSFLGEIGNNIDVAQFENENSTPEGEYLVDIYVNSDFYKTKLIKFVKNKQNKVVPELTKLDFINFGVNAESLPVFKSTGNDINLLELQKYIPDATENFDIKKLRLDINIPQAYMDIKALRSTNRELWDQGIPAMVLNYTLNASNLKSKTSGFSDTKNNNLFFSAFGGFNFDAWRLRGTMNYIYNRTKSEFGVTTQKDLSWNNIRLERDIQKINSELSIGEVSTNSVIFDQFEYRGLLLQSNDSMLPAEERNFAPVISGVANSNAQITITQNGTVIYQTSVAPGPYKITDIYSTNSVGDLVVTVKEADGKTYITTYPYSSLPMMLREGKKIYSASVGKYRNGGYTSDAKSPLFAMASLSAGLINNITLYGGLLGSNNYRSLGVGIGLSLGAFGALSLDGTYANASLSHNRRADGGSFRAKYSKSLLESGTTIDLTTYRYSTSNFYSFTDANTDDYSLNEGWSPWFKERRKSSWQTSITQTLGNLGVIRISGRRDDYWGSSRIVNTLDLGFSSSVGRIGYNLNYSINHYEKTKTDWPTNHQFSVNVSVPFNAFDNDKFNLSSISYGYSQNNRGDISNQASVNGNLDANNGSWYTSFQHDNNGKGTGLNLGASYNSGYGNSSLGYYTSSDNKMVMGSFNGGVVAHRGGILFSDTLSDAIAIVSTPDAKGISVGVSKTKTNSSGYAIYPSLQSYQRNSITLDPLSFANGIDIENNSTNVYPTKGAVVLAKFKTKVGYQAILTLKNNKKSIPFGASAILVGDDTNISILDENSTVYMSGLPKKGTLKVVWGNKPDQTCNAPFSINDNDANSGSDINIVYKTLVCN</sequence>
<dbReference type="EMBL" id="AKKN01000003">
    <property type="protein sequence ID" value="EKT60975.1"/>
    <property type="molecule type" value="Genomic_DNA"/>
</dbReference>
<evidence type="ECO:0000256" key="9">
    <source>
        <dbReference type="ARBA" id="ARBA00023237"/>
    </source>
</evidence>
<evidence type="ECO:0000256" key="5">
    <source>
        <dbReference type="ARBA" id="ARBA00022558"/>
    </source>
</evidence>
<dbReference type="HOGENOM" id="CLU_009120_3_1_6"/>
<dbReference type="RefSeq" id="WP_008914433.1">
    <property type="nucleotide sequence ID" value="NZ_CM001773.1"/>
</dbReference>
<evidence type="ECO:0000256" key="8">
    <source>
        <dbReference type="ARBA" id="ARBA00023136"/>
    </source>
</evidence>
<dbReference type="Proteomes" id="UP000010290">
    <property type="component" value="Chromosome"/>
</dbReference>
<protein>
    <submittedName>
        <fullName evidence="14">Outer membrane usher protein</fullName>
    </submittedName>
</protein>
<dbReference type="PANTHER" id="PTHR30451:SF21">
    <property type="entry name" value="FIMBRIAL USHER DOMAIN-CONTAINING PROTEIN YDET-RELATED"/>
    <property type="match status" value="1"/>
</dbReference>
<feature type="transmembrane region" description="Helical" evidence="11">
    <location>
        <begin position="15"/>
        <end position="32"/>
    </location>
</feature>
<dbReference type="Gene3D" id="2.60.40.2610">
    <property type="entry name" value="Outer membrane usher protein FimD, plug domain"/>
    <property type="match status" value="1"/>
</dbReference>
<accession>K8WXP3</accession>
<dbReference type="InterPro" id="IPR037224">
    <property type="entry name" value="PapC_N_sf"/>
</dbReference>